<gene>
    <name evidence="7" type="ORF">Tcan_16715</name>
</gene>
<evidence type="ECO:0000256" key="2">
    <source>
        <dbReference type="ARBA" id="ARBA00022692"/>
    </source>
</evidence>
<keyword evidence="4 5" id="KW-0472">Membrane</keyword>
<evidence type="ECO:0000259" key="6">
    <source>
        <dbReference type="PROSITE" id="PS50262"/>
    </source>
</evidence>
<feature type="transmembrane region" description="Helical" evidence="5">
    <location>
        <begin position="161"/>
        <end position="186"/>
    </location>
</feature>
<proteinExistence type="predicted"/>
<dbReference type="EMBL" id="JPKZ01001921">
    <property type="protein sequence ID" value="KHN79409.1"/>
    <property type="molecule type" value="Genomic_DNA"/>
</dbReference>
<dbReference type="Proteomes" id="UP000031036">
    <property type="component" value="Unassembled WGS sequence"/>
</dbReference>
<feature type="domain" description="G-protein coupled receptors family 1 profile" evidence="6">
    <location>
        <begin position="1"/>
        <end position="184"/>
    </location>
</feature>
<reference evidence="7 8" key="1">
    <citation type="submission" date="2014-11" db="EMBL/GenBank/DDBJ databases">
        <title>Genetic blueprint of the zoonotic pathogen Toxocara canis.</title>
        <authorList>
            <person name="Zhu X.-Q."/>
            <person name="Korhonen P.K."/>
            <person name="Cai H."/>
            <person name="Young N.D."/>
            <person name="Nejsum P."/>
            <person name="von Samson-Himmelstjerna G."/>
            <person name="Boag P.R."/>
            <person name="Tan P."/>
            <person name="Li Q."/>
            <person name="Min J."/>
            <person name="Yang Y."/>
            <person name="Wang X."/>
            <person name="Fang X."/>
            <person name="Hall R.S."/>
            <person name="Hofmann A."/>
            <person name="Sternberg P.W."/>
            <person name="Jex A.R."/>
            <person name="Gasser R.B."/>
        </authorList>
    </citation>
    <scope>NUCLEOTIDE SEQUENCE [LARGE SCALE GENOMIC DNA]</scope>
    <source>
        <strain evidence="7">PN_DK_2014</strain>
    </source>
</reference>
<dbReference type="AlphaFoldDB" id="A0A0B2VD63"/>
<accession>A0A0B2VD63</accession>
<sequence length="208" mass="23650">MLYMMLSAYFAYMHPFAYQRYFAKRRVLFDFTFILVLSLICAAPSTILSSLLNSLMPGIKSILIRAGTIWKGAVAVSLIIVAFSAIVATVKSNRSEFNKRRRFLTAFVFYTIPILILNLPTLISIIFIYVIQPLSPASRKLIPILRAMNEAVITIEQYRSIIISTCTILLLSSYRTAAVKMIIYAFRWRTSTVVKRTPAFVIRSARIS</sequence>
<dbReference type="InterPro" id="IPR017452">
    <property type="entry name" value="GPCR_Rhodpsn_7TM"/>
</dbReference>
<feature type="transmembrane region" description="Helical" evidence="5">
    <location>
        <begin position="27"/>
        <end position="48"/>
    </location>
</feature>
<comment type="subcellular location">
    <subcellularLocation>
        <location evidence="1">Membrane</location>
    </subcellularLocation>
</comment>
<evidence type="ECO:0000256" key="3">
    <source>
        <dbReference type="ARBA" id="ARBA00022989"/>
    </source>
</evidence>
<comment type="caution">
    <text evidence="7">The sequence shown here is derived from an EMBL/GenBank/DDBJ whole genome shotgun (WGS) entry which is preliminary data.</text>
</comment>
<keyword evidence="2 5" id="KW-0812">Transmembrane</keyword>
<organism evidence="7 8">
    <name type="scientific">Toxocara canis</name>
    <name type="common">Canine roundworm</name>
    <dbReference type="NCBI Taxonomy" id="6265"/>
    <lineage>
        <taxon>Eukaryota</taxon>
        <taxon>Metazoa</taxon>
        <taxon>Ecdysozoa</taxon>
        <taxon>Nematoda</taxon>
        <taxon>Chromadorea</taxon>
        <taxon>Rhabditida</taxon>
        <taxon>Spirurina</taxon>
        <taxon>Ascaridomorpha</taxon>
        <taxon>Ascaridoidea</taxon>
        <taxon>Toxocaridae</taxon>
        <taxon>Toxocara</taxon>
    </lineage>
</organism>
<dbReference type="PROSITE" id="PS50262">
    <property type="entry name" value="G_PROTEIN_RECEP_F1_2"/>
    <property type="match status" value="1"/>
</dbReference>
<dbReference type="GO" id="GO:0016020">
    <property type="term" value="C:membrane"/>
    <property type="evidence" value="ECO:0007669"/>
    <property type="project" value="UniProtKB-SubCell"/>
</dbReference>
<evidence type="ECO:0000313" key="8">
    <source>
        <dbReference type="Proteomes" id="UP000031036"/>
    </source>
</evidence>
<name>A0A0B2VD63_TOXCA</name>
<feature type="transmembrane region" description="Helical" evidence="5">
    <location>
        <begin position="68"/>
        <end position="90"/>
    </location>
</feature>
<evidence type="ECO:0000256" key="1">
    <source>
        <dbReference type="ARBA" id="ARBA00004370"/>
    </source>
</evidence>
<keyword evidence="3 5" id="KW-1133">Transmembrane helix</keyword>
<evidence type="ECO:0000256" key="4">
    <source>
        <dbReference type="ARBA" id="ARBA00023136"/>
    </source>
</evidence>
<evidence type="ECO:0000256" key="5">
    <source>
        <dbReference type="SAM" id="Phobius"/>
    </source>
</evidence>
<keyword evidence="8" id="KW-1185">Reference proteome</keyword>
<evidence type="ECO:0000313" key="7">
    <source>
        <dbReference type="EMBL" id="KHN79409.1"/>
    </source>
</evidence>
<protein>
    <recommendedName>
        <fullName evidence="6">G-protein coupled receptors family 1 profile domain-containing protein</fullName>
    </recommendedName>
</protein>
<feature type="transmembrane region" description="Helical" evidence="5">
    <location>
        <begin position="102"/>
        <end position="131"/>
    </location>
</feature>